<dbReference type="SUPFAM" id="SSF47005">
    <property type="entry name" value="Peripheral subunit-binding domain of 2-oxo acid dehydrogenase complex"/>
    <property type="match status" value="1"/>
</dbReference>
<dbReference type="InterPro" id="IPR023213">
    <property type="entry name" value="CAT-like_dom_sf"/>
</dbReference>
<dbReference type="Pfam" id="PF02817">
    <property type="entry name" value="E3_binding"/>
    <property type="match status" value="1"/>
</dbReference>
<evidence type="ECO:0000256" key="2">
    <source>
        <dbReference type="ARBA" id="ARBA00007317"/>
    </source>
</evidence>
<dbReference type="InterPro" id="IPR036625">
    <property type="entry name" value="E3-bd_dom_sf"/>
</dbReference>
<dbReference type="EC" id="2.3.1.-" evidence="6"/>
<dbReference type="GO" id="GO:0016407">
    <property type="term" value="F:acetyltransferase activity"/>
    <property type="evidence" value="ECO:0007669"/>
    <property type="project" value="TreeGrafter"/>
</dbReference>
<dbReference type="InterPro" id="IPR011053">
    <property type="entry name" value="Single_hybrid_motif"/>
</dbReference>
<dbReference type="Gene3D" id="3.30.559.10">
    <property type="entry name" value="Chloramphenicol acetyltransferase-like domain"/>
    <property type="match status" value="1"/>
</dbReference>
<gene>
    <name evidence="10" type="ORF">KR50_16390</name>
</gene>
<dbReference type="OrthoDB" id="9805770at2"/>
<dbReference type="Proteomes" id="UP000031972">
    <property type="component" value="Unassembled WGS sequence"/>
</dbReference>
<dbReference type="PANTHER" id="PTHR43178:SF5">
    <property type="entry name" value="LIPOAMIDE ACYLTRANSFERASE COMPONENT OF BRANCHED-CHAIN ALPHA-KETO ACID DEHYDROGENASE COMPLEX, MITOCHONDRIAL"/>
    <property type="match status" value="1"/>
</dbReference>
<dbReference type="PROSITE" id="PS51826">
    <property type="entry name" value="PSBD"/>
    <property type="match status" value="1"/>
</dbReference>
<dbReference type="PANTHER" id="PTHR43178">
    <property type="entry name" value="DIHYDROLIPOAMIDE ACETYLTRANSFERASE COMPONENT OF PYRUVATE DEHYDROGENASE COMPLEX"/>
    <property type="match status" value="1"/>
</dbReference>
<dbReference type="SUPFAM" id="SSF52777">
    <property type="entry name" value="CoA-dependent acyltransferases"/>
    <property type="match status" value="1"/>
</dbReference>
<keyword evidence="4 6" id="KW-0450">Lipoyl</keyword>
<dbReference type="Gene3D" id="2.40.50.100">
    <property type="match status" value="1"/>
</dbReference>
<dbReference type="Pfam" id="PF00198">
    <property type="entry name" value="2-oxoacid_dh"/>
    <property type="match status" value="1"/>
</dbReference>
<dbReference type="FunFam" id="3.30.559.10:FF:000007">
    <property type="entry name" value="Dihydrolipoamide acetyltransferase component of pyruvate dehydrogenase complex"/>
    <property type="match status" value="1"/>
</dbReference>
<feature type="compositionally biased region" description="Basic and acidic residues" evidence="7">
    <location>
        <begin position="99"/>
        <end position="113"/>
    </location>
</feature>
<dbReference type="InterPro" id="IPR050743">
    <property type="entry name" value="2-oxoacid_DH_E2_comp"/>
</dbReference>
<dbReference type="PROSITE" id="PS50968">
    <property type="entry name" value="BIOTINYL_LIPOYL"/>
    <property type="match status" value="1"/>
</dbReference>
<dbReference type="InterPro" id="IPR004167">
    <property type="entry name" value="PSBD"/>
</dbReference>
<evidence type="ECO:0000256" key="7">
    <source>
        <dbReference type="SAM" id="MobiDB-lite"/>
    </source>
</evidence>
<keyword evidence="11" id="KW-1185">Reference proteome</keyword>
<organism evidence="10 11">
    <name type="scientific">Jeotgalibacillus campisalis</name>
    <dbReference type="NCBI Taxonomy" id="220754"/>
    <lineage>
        <taxon>Bacteria</taxon>
        <taxon>Bacillati</taxon>
        <taxon>Bacillota</taxon>
        <taxon>Bacilli</taxon>
        <taxon>Bacillales</taxon>
        <taxon>Caryophanaceae</taxon>
        <taxon>Jeotgalibacillus</taxon>
    </lineage>
</organism>
<name>A0A0C2VEZ5_9BACL</name>
<keyword evidence="5 6" id="KW-0012">Acyltransferase</keyword>
<comment type="caution">
    <text evidence="10">The sequence shown here is derived from an EMBL/GenBank/DDBJ whole genome shotgun (WGS) entry which is preliminary data.</text>
</comment>
<dbReference type="SUPFAM" id="SSF51230">
    <property type="entry name" value="Single hybrid motif"/>
    <property type="match status" value="1"/>
</dbReference>
<dbReference type="GO" id="GO:0005737">
    <property type="term" value="C:cytoplasm"/>
    <property type="evidence" value="ECO:0007669"/>
    <property type="project" value="TreeGrafter"/>
</dbReference>
<accession>A0A0C2VEZ5</accession>
<dbReference type="GO" id="GO:0031405">
    <property type="term" value="F:lipoic acid binding"/>
    <property type="evidence" value="ECO:0007669"/>
    <property type="project" value="TreeGrafter"/>
</dbReference>
<feature type="compositionally biased region" description="Polar residues" evidence="7">
    <location>
        <begin position="79"/>
        <end position="98"/>
    </location>
</feature>
<sequence length="403" mass="44699">MEIKLHDIGEGMTQAELNHYFVKPGDKVNADDPLVEVQTDKMTAEIPSPASGIVKELIIEPGSTIPVGTTIMLLDSPHSTNQKQLNTRSMDQASVNPSEENRVETHKKNTDQKRILASPYTRKIARDHQILIQTIKGSGPAGRITDADVYSVIENEKSEINQASQPIEENTQKLKNTLPYTGIRKQIGKKVAQTLFTVPHCTHFEEIDVTEILQLKDQVKREGQSISATIFFIKALSICLKEFPVFNSSLDEQNGQILLHNQIHMGLAVNTSDGLLVPVLKNVPEKSFRTLQTEMKDLHQKAENRTLSMAELKGSTFTISNAGPLGGSTGATPILNAPESALMAFHKIKKRPMVNENDEIVIRSMMNISMTYDHRIIDGGSAIAFTNHFAELIEQPLSMMVEL</sequence>
<evidence type="ECO:0000259" key="8">
    <source>
        <dbReference type="PROSITE" id="PS50968"/>
    </source>
</evidence>
<dbReference type="AlphaFoldDB" id="A0A0C2VEZ5"/>
<dbReference type="Gene3D" id="4.10.320.10">
    <property type="entry name" value="E3-binding domain"/>
    <property type="match status" value="1"/>
</dbReference>
<comment type="similarity">
    <text evidence="2 6">Belongs to the 2-oxoacid dehydrogenase family.</text>
</comment>
<dbReference type="PATRIC" id="fig|220754.4.peg.1659"/>
<dbReference type="Pfam" id="PF00364">
    <property type="entry name" value="Biotin_lipoyl"/>
    <property type="match status" value="1"/>
</dbReference>
<feature type="domain" description="Lipoyl-binding" evidence="8">
    <location>
        <begin position="1"/>
        <end position="75"/>
    </location>
</feature>
<evidence type="ECO:0000256" key="6">
    <source>
        <dbReference type="RuleBase" id="RU003423"/>
    </source>
</evidence>
<evidence type="ECO:0000256" key="1">
    <source>
        <dbReference type="ARBA" id="ARBA00001938"/>
    </source>
</evidence>
<keyword evidence="3 6" id="KW-0808">Transferase</keyword>
<dbReference type="RefSeq" id="WP_041058134.1">
    <property type="nucleotide sequence ID" value="NZ_JXRR01000014.1"/>
</dbReference>
<dbReference type="InterPro" id="IPR001078">
    <property type="entry name" value="2-oxoacid_DH_actylTfrase"/>
</dbReference>
<evidence type="ECO:0000256" key="4">
    <source>
        <dbReference type="ARBA" id="ARBA00022823"/>
    </source>
</evidence>
<evidence type="ECO:0000256" key="5">
    <source>
        <dbReference type="ARBA" id="ARBA00023315"/>
    </source>
</evidence>
<feature type="domain" description="Peripheral subunit-binding (PSBD)" evidence="9">
    <location>
        <begin position="116"/>
        <end position="153"/>
    </location>
</feature>
<feature type="region of interest" description="Disordered" evidence="7">
    <location>
        <begin position="79"/>
        <end position="113"/>
    </location>
</feature>
<protein>
    <recommendedName>
        <fullName evidence="6">Dihydrolipoamide acetyltransferase component of pyruvate dehydrogenase complex</fullName>
        <ecNumber evidence="6">2.3.1.-</ecNumber>
    </recommendedName>
</protein>
<dbReference type="InterPro" id="IPR000089">
    <property type="entry name" value="Biotin_lipoyl"/>
</dbReference>
<evidence type="ECO:0000313" key="11">
    <source>
        <dbReference type="Proteomes" id="UP000031972"/>
    </source>
</evidence>
<evidence type="ECO:0000313" key="10">
    <source>
        <dbReference type="EMBL" id="KIL47472.1"/>
    </source>
</evidence>
<reference evidence="10 11" key="1">
    <citation type="submission" date="2015-01" db="EMBL/GenBank/DDBJ databases">
        <title>Jeotgalibacillus campisalis genome sequencing.</title>
        <authorList>
            <person name="Goh K.M."/>
            <person name="Chan K.-G."/>
            <person name="Yaakop A.S."/>
            <person name="Ee R."/>
            <person name="Gan H.M."/>
            <person name="Chan C.S."/>
        </authorList>
    </citation>
    <scope>NUCLEOTIDE SEQUENCE [LARGE SCALE GENOMIC DNA]</scope>
    <source>
        <strain evidence="10 11">SF-57</strain>
    </source>
</reference>
<evidence type="ECO:0000256" key="3">
    <source>
        <dbReference type="ARBA" id="ARBA00022679"/>
    </source>
</evidence>
<dbReference type="CDD" id="cd06849">
    <property type="entry name" value="lipoyl_domain"/>
    <property type="match status" value="1"/>
</dbReference>
<evidence type="ECO:0000259" key="9">
    <source>
        <dbReference type="PROSITE" id="PS51826"/>
    </source>
</evidence>
<comment type="cofactor">
    <cofactor evidence="1 6">
        <name>(R)-lipoate</name>
        <dbReference type="ChEBI" id="CHEBI:83088"/>
    </cofactor>
</comment>
<proteinExistence type="inferred from homology"/>
<dbReference type="EMBL" id="JXRR01000014">
    <property type="protein sequence ID" value="KIL47472.1"/>
    <property type="molecule type" value="Genomic_DNA"/>
</dbReference>